<accession>A0ABU4LHH1</accession>
<evidence type="ECO:0008006" key="4">
    <source>
        <dbReference type="Google" id="ProtNLM"/>
    </source>
</evidence>
<dbReference type="Proteomes" id="UP001271723">
    <property type="component" value="Unassembled WGS sequence"/>
</dbReference>
<comment type="caution">
    <text evidence="2">The sequence shown here is derived from an EMBL/GenBank/DDBJ whole genome shotgun (WGS) entry which is preliminary data.</text>
</comment>
<reference evidence="2 3" key="1">
    <citation type="journal article" date="2023" name="Microb. Genom.">
        <title>Mesoterricola silvestris gen. nov., sp. nov., Mesoterricola sediminis sp. nov., Geothrix oryzae sp. nov., Geothrix edaphica sp. nov., Geothrix rubra sp. nov., and Geothrix limicola sp. nov., six novel members of Acidobacteriota isolated from soils.</title>
        <authorList>
            <person name="Weisberg A.J."/>
            <person name="Pearce E."/>
            <person name="Kramer C.G."/>
            <person name="Chang J.H."/>
            <person name="Clarke C.R."/>
        </authorList>
    </citation>
    <scope>NUCLEOTIDE SEQUENCE [LARGE SCALE GENOMIC DNA]</scope>
    <source>
        <strain evidence="2 3">NRRL_B-2795</strain>
    </source>
</reference>
<gene>
    <name evidence="2" type="ORF">PV517_40255</name>
</gene>
<organism evidence="2 3">
    <name type="scientific">Streptomyces griseiscabiei</name>
    <dbReference type="NCBI Taxonomy" id="2993540"/>
    <lineage>
        <taxon>Bacteria</taxon>
        <taxon>Bacillati</taxon>
        <taxon>Actinomycetota</taxon>
        <taxon>Actinomycetes</taxon>
        <taxon>Kitasatosporales</taxon>
        <taxon>Streptomycetaceae</taxon>
        <taxon>Streptomyces</taxon>
    </lineage>
</organism>
<keyword evidence="3" id="KW-1185">Reference proteome</keyword>
<dbReference type="RefSeq" id="WP_086755597.1">
    <property type="nucleotide sequence ID" value="NZ_JARAVY010000024.1"/>
</dbReference>
<evidence type="ECO:0000256" key="1">
    <source>
        <dbReference type="SAM" id="MobiDB-lite"/>
    </source>
</evidence>
<evidence type="ECO:0000313" key="3">
    <source>
        <dbReference type="Proteomes" id="UP001271723"/>
    </source>
</evidence>
<evidence type="ECO:0000313" key="2">
    <source>
        <dbReference type="EMBL" id="MDX2914890.1"/>
    </source>
</evidence>
<feature type="region of interest" description="Disordered" evidence="1">
    <location>
        <begin position="169"/>
        <end position="189"/>
    </location>
</feature>
<sequence length="189" mass="19997">MTGNEAYLDKSSAAARMGTAAEYLVAASAILATGGELNVSTSLVDDEGVDLVFHRRGSSATLAVQVKARMSTGTQVRQGKVTALVRSQTFRPRPGLDMLFVAVDVERGAVMTAWLIPSVVFGTMVAEPDSRGNHRFSASLKPDSRDRWTPFRLTAAELPRRVLARLAELEAGPASGGPSTDGRPVGVPS</sequence>
<dbReference type="InterPro" id="IPR011856">
    <property type="entry name" value="tRNA_endonuc-like_dom_sf"/>
</dbReference>
<proteinExistence type="predicted"/>
<dbReference type="EMBL" id="JARAVY010000024">
    <property type="protein sequence ID" value="MDX2914890.1"/>
    <property type="molecule type" value="Genomic_DNA"/>
</dbReference>
<dbReference type="Gene3D" id="3.40.1350.10">
    <property type="match status" value="1"/>
</dbReference>
<name>A0ABU4LHH1_9ACTN</name>
<protein>
    <recommendedName>
        <fullName evidence="4">DUF4365 domain-containing protein</fullName>
    </recommendedName>
</protein>